<dbReference type="Pfam" id="PF13450">
    <property type="entry name" value="NAD_binding_8"/>
    <property type="match status" value="1"/>
</dbReference>
<dbReference type="Proteomes" id="UP000289555">
    <property type="component" value="Chromosome"/>
</dbReference>
<evidence type="ECO:0000313" key="2">
    <source>
        <dbReference type="Proteomes" id="UP000289555"/>
    </source>
</evidence>
<protein>
    <recommendedName>
        <fullName evidence="3">FAD-dependent oxidoreductase</fullName>
    </recommendedName>
</protein>
<dbReference type="InterPro" id="IPR050464">
    <property type="entry name" value="Zeta_carotene_desat/Oxidored"/>
</dbReference>
<reference evidence="2" key="1">
    <citation type="journal article" date="2019" name="Microbiol. Resour. Announc.">
        <title>Complete Genome Sequence of Halomonas olivaria, a Moderately Halophilic Bacterium Isolated from Olive Processing Effluents, Obtained by Nanopore Sequencing.</title>
        <authorList>
            <person name="Nagata S."/>
            <person name="Ii K.M."/>
            <person name="Tsukimi T."/>
            <person name="Miura M.C."/>
            <person name="Galipon J."/>
            <person name="Arakawa K."/>
        </authorList>
    </citation>
    <scope>NUCLEOTIDE SEQUENCE [LARGE SCALE GENOMIC DNA]</scope>
    <source>
        <strain evidence="2">TYRC17</strain>
    </source>
</reference>
<sequence>MSAPVSTNVGPSQRIAIIGSGISGMAAGWYLSAQHEVTLFEADSRLGGHTATMDVNVAGHSYAIDTGFIVFNDWTISALSALDGHPGRRFTSHRNELLGTRDSAGL</sequence>
<gene>
    <name evidence="1" type="ORF">HORIV_01950</name>
</gene>
<dbReference type="EMBL" id="AP019416">
    <property type="protein sequence ID" value="BBI47774.1"/>
    <property type="molecule type" value="Genomic_DNA"/>
</dbReference>
<evidence type="ECO:0000313" key="1">
    <source>
        <dbReference type="EMBL" id="BBI47774.1"/>
    </source>
</evidence>
<dbReference type="SUPFAM" id="SSF51905">
    <property type="entry name" value="FAD/NAD(P)-binding domain"/>
    <property type="match status" value="1"/>
</dbReference>
<keyword evidence="2" id="KW-1185">Reference proteome</keyword>
<evidence type="ECO:0008006" key="3">
    <source>
        <dbReference type="Google" id="ProtNLM"/>
    </source>
</evidence>
<name>A0ABN5WL95_9GAMM</name>
<proteinExistence type="predicted"/>
<dbReference type="Gene3D" id="3.50.50.60">
    <property type="entry name" value="FAD/NAD(P)-binding domain"/>
    <property type="match status" value="1"/>
</dbReference>
<dbReference type="PANTHER" id="PTHR42923:SF17">
    <property type="entry name" value="AMINE OXIDASE DOMAIN-CONTAINING PROTEIN"/>
    <property type="match status" value="1"/>
</dbReference>
<accession>A0ABN5WL95</accession>
<dbReference type="InterPro" id="IPR036188">
    <property type="entry name" value="FAD/NAD-bd_sf"/>
</dbReference>
<organism evidence="1 2">
    <name type="scientific">Vreelandella olivaria</name>
    <dbReference type="NCBI Taxonomy" id="390919"/>
    <lineage>
        <taxon>Bacteria</taxon>
        <taxon>Pseudomonadati</taxon>
        <taxon>Pseudomonadota</taxon>
        <taxon>Gammaproteobacteria</taxon>
        <taxon>Oceanospirillales</taxon>
        <taxon>Halomonadaceae</taxon>
        <taxon>Vreelandella</taxon>
    </lineage>
</organism>
<dbReference type="PANTHER" id="PTHR42923">
    <property type="entry name" value="PROTOPORPHYRINOGEN OXIDASE"/>
    <property type="match status" value="1"/>
</dbReference>